<organism evidence="2 3">
    <name type="scientific">Panicum virgatum</name>
    <name type="common">Blackwell switchgrass</name>
    <dbReference type="NCBI Taxonomy" id="38727"/>
    <lineage>
        <taxon>Eukaryota</taxon>
        <taxon>Viridiplantae</taxon>
        <taxon>Streptophyta</taxon>
        <taxon>Embryophyta</taxon>
        <taxon>Tracheophyta</taxon>
        <taxon>Spermatophyta</taxon>
        <taxon>Magnoliopsida</taxon>
        <taxon>Liliopsida</taxon>
        <taxon>Poales</taxon>
        <taxon>Poaceae</taxon>
        <taxon>PACMAD clade</taxon>
        <taxon>Panicoideae</taxon>
        <taxon>Panicodae</taxon>
        <taxon>Paniceae</taxon>
        <taxon>Panicinae</taxon>
        <taxon>Panicum</taxon>
        <taxon>Panicum sect. Hiantes</taxon>
    </lineage>
</organism>
<accession>A0A8T0P6D9</accession>
<feature type="compositionally biased region" description="Basic residues" evidence="1">
    <location>
        <begin position="67"/>
        <end position="79"/>
    </location>
</feature>
<comment type="caution">
    <text evidence="2">The sequence shown here is derived from an EMBL/GenBank/DDBJ whole genome shotgun (WGS) entry which is preliminary data.</text>
</comment>
<feature type="compositionally biased region" description="Basic and acidic residues" evidence="1">
    <location>
        <begin position="176"/>
        <end position="185"/>
    </location>
</feature>
<name>A0A8T0P6D9_PANVG</name>
<dbReference type="Proteomes" id="UP000823388">
    <property type="component" value="Chromosome 8N"/>
</dbReference>
<evidence type="ECO:0000313" key="2">
    <source>
        <dbReference type="EMBL" id="KAG2557727.1"/>
    </source>
</evidence>
<keyword evidence="3" id="KW-1185">Reference proteome</keyword>
<protein>
    <submittedName>
        <fullName evidence="2">Uncharacterized protein</fullName>
    </submittedName>
</protein>
<dbReference type="EMBL" id="CM029052">
    <property type="protein sequence ID" value="KAG2557727.1"/>
    <property type="molecule type" value="Genomic_DNA"/>
</dbReference>
<feature type="compositionally biased region" description="Low complexity" evidence="1">
    <location>
        <begin position="102"/>
        <end position="113"/>
    </location>
</feature>
<feature type="compositionally biased region" description="Low complexity" evidence="1">
    <location>
        <begin position="123"/>
        <end position="137"/>
    </location>
</feature>
<sequence>MAPSLLPGRAGRGRGLPSAPGLACCGVAAPLAASSGGTAAGTLPCALSLSLQPPSLLSLRAHRRRALRGRRACSPHPARRSSLPAGSARPRGGPSLPAMADPPTSSLLPPTSLGGHGGPRHGSAVAATTPPSSASSTRGHSQQLALASRAGRGGGGPRGSGVRRPNPGCLRSCGARCDEPRGAGRRADRMTAVLVVVGLAAPGSRKARVGTEPTPRQRVADLRYLLCIWRACSHPLG</sequence>
<evidence type="ECO:0000256" key="1">
    <source>
        <dbReference type="SAM" id="MobiDB-lite"/>
    </source>
</evidence>
<evidence type="ECO:0000313" key="3">
    <source>
        <dbReference type="Proteomes" id="UP000823388"/>
    </source>
</evidence>
<proteinExistence type="predicted"/>
<dbReference type="AlphaFoldDB" id="A0A8T0P6D9"/>
<feature type="region of interest" description="Disordered" evidence="1">
    <location>
        <begin position="67"/>
        <end position="185"/>
    </location>
</feature>
<reference evidence="2" key="1">
    <citation type="submission" date="2020-05" db="EMBL/GenBank/DDBJ databases">
        <title>WGS assembly of Panicum virgatum.</title>
        <authorList>
            <person name="Lovell J.T."/>
            <person name="Jenkins J."/>
            <person name="Shu S."/>
            <person name="Juenger T.E."/>
            <person name="Schmutz J."/>
        </authorList>
    </citation>
    <scope>NUCLEOTIDE SEQUENCE</scope>
    <source>
        <strain evidence="2">AP13</strain>
    </source>
</reference>
<gene>
    <name evidence="2" type="ORF">PVAP13_8NG218600</name>
</gene>